<dbReference type="PANTHER" id="PTHR23044:SF61">
    <property type="entry name" value="3'-5' EXORIBONUCLEASE 1-RELATED"/>
    <property type="match status" value="1"/>
</dbReference>
<gene>
    <name evidence="5" type="ORF">EQG68_01660</name>
</gene>
<accession>A0A4Q1KZT3</accession>
<dbReference type="InterPro" id="IPR013520">
    <property type="entry name" value="Ribonucl_H"/>
</dbReference>
<name>A0A4Q1KZT3_9FLAO</name>
<keyword evidence="2" id="KW-0378">Hydrolase</keyword>
<dbReference type="Proteomes" id="UP000289734">
    <property type="component" value="Unassembled WGS sequence"/>
</dbReference>
<dbReference type="InterPro" id="IPR051274">
    <property type="entry name" value="3-5_Exoribonuclease"/>
</dbReference>
<evidence type="ECO:0000256" key="2">
    <source>
        <dbReference type="ARBA" id="ARBA00022801"/>
    </source>
</evidence>
<dbReference type="Pfam" id="PF00929">
    <property type="entry name" value="RNase_T"/>
    <property type="match status" value="1"/>
</dbReference>
<dbReference type="InterPro" id="IPR012337">
    <property type="entry name" value="RNaseH-like_sf"/>
</dbReference>
<dbReference type="RefSeq" id="WP_129463301.1">
    <property type="nucleotide sequence ID" value="NZ_SBKQ01000002.1"/>
</dbReference>
<dbReference type="GO" id="GO:0000175">
    <property type="term" value="F:3'-5'-RNA exonuclease activity"/>
    <property type="evidence" value="ECO:0007669"/>
    <property type="project" value="InterPro"/>
</dbReference>
<comment type="caution">
    <text evidence="5">The sequence shown here is derived from an EMBL/GenBank/DDBJ whole genome shotgun (WGS) entry which is preliminary data.</text>
</comment>
<evidence type="ECO:0000256" key="3">
    <source>
        <dbReference type="ARBA" id="ARBA00022839"/>
    </source>
</evidence>
<dbReference type="OrthoDB" id="159416at2"/>
<evidence type="ECO:0000256" key="1">
    <source>
        <dbReference type="ARBA" id="ARBA00022722"/>
    </source>
</evidence>
<dbReference type="CDD" id="cd06133">
    <property type="entry name" value="ERI-1_3'hExo_like"/>
    <property type="match status" value="1"/>
</dbReference>
<dbReference type="PANTHER" id="PTHR23044">
    <property type="entry name" value="3'-5' EXONUCLEASE ERI1-RELATED"/>
    <property type="match status" value="1"/>
</dbReference>
<feature type="domain" description="Exonuclease" evidence="4">
    <location>
        <begin position="6"/>
        <end position="182"/>
    </location>
</feature>
<dbReference type="GO" id="GO:0003676">
    <property type="term" value="F:nucleic acid binding"/>
    <property type="evidence" value="ECO:0007669"/>
    <property type="project" value="InterPro"/>
</dbReference>
<dbReference type="AlphaFoldDB" id="A0A4Q1KZT3"/>
<protein>
    <submittedName>
        <fullName evidence="5">Exonuclease domain-containing protein</fullName>
    </submittedName>
</protein>
<dbReference type="EMBL" id="SBKQ01000002">
    <property type="protein sequence ID" value="RXR34894.1"/>
    <property type="molecule type" value="Genomic_DNA"/>
</dbReference>
<organism evidence="5 6">
    <name type="scientific">Flavobacterium piscinae</name>
    <dbReference type="NCBI Taxonomy" id="2506424"/>
    <lineage>
        <taxon>Bacteria</taxon>
        <taxon>Pseudomonadati</taxon>
        <taxon>Bacteroidota</taxon>
        <taxon>Flavobacteriia</taxon>
        <taxon>Flavobacteriales</taxon>
        <taxon>Flavobacteriaceae</taxon>
        <taxon>Flavobacterium</taxon>
    </lineage>
</organism>
<keyword evidence="6" id="KW-1185">Reference proteome</keyword>
<keyword evidence="1" id="KW-0540">Nuclease</keyword>
<dbReference type="SUPFAM" id="SSF53098">
    <property type="entry name" value="Ribonuclease H-like"/>
    <property type="match status" value="1"/>
</dbReference>
<sequence>MKTTEKIIVIDLEATCWNGQIPKGQVNEIIEIGICELDAKTGMISKNKGLLIKPERSVVSSFCTELTTITQELLDKEGVRFEEAIEMLKQDYQPDQYTWASYGQYDLNMLKKQCQLLNVHYPLGSHHINVKELFSEVRGMHKKVGMNGALALLNLPLEGTHHRGVDDARNIAKILYWCLEQQ</sequence>
<dbReference type="SMART" id="SM00479">
    <property type="entry name" value="EXOIII"/>
    <property type="match status" value="1"/>
</dbReference>
<evidence type="ECO:0000259" key="4">
    <source>
        <dbReference type="SMART" id="SM00479"/>
    </source>
</evidence>
<reference evidence="6" key="1">
    <citation type="submission" date="2019-01" db="EMBL/GenBank/DDBJ databases">
        <title>Cytophagaceae bacterium strain CAR-16.</title>
        <authorList>
            <person name="Chen W.-M."/>
        </authorList>
    </citation>
    <scope>NUCLEOTIDE SEQUENCE [LARGE SCALE GENOMIC DNA]</scope>
    <source>
        <strain evidence="6">ICH-30</strain>
    </source>
</reference>
<keyword evidence="3 5" id="KW-0269">Exonuclease</keyword>
<evidence type="ECO:0000313" key="6">
    <source>
        <dbReference type="Proteomes" id="UP000289734"/>
    </source>
</evidence>
<dbReference type="Gene3D" id="3.30.420.10">
    <property type="entry name" value="Ribonuclease H-like superfamily/Ribonuclease H"/>
    <property type="match status" value="1"/>
</dbReference>
<dbReference type="GO" id="GO:0006259">
    <property type="term" value="P:DNA metabolic process"/>
    <property type="evidence" value="ECO:0007669"/>
    <property type="project" value="UniProtKB-ARBA"/>
</dbReference>
<evidence type="ECO:0000313" key="5">
    <source>
        <dbReference type="EMBL" id="RXR34894.1"/>
    </source>
</evidence>
<dbReference type="InterPro" id="IPR036397">
    <property type="entry name" value="RNaseH_sf"/>
</dbReference>
<proteinExistence type="predicted"/>
<dbReference type="InterPro" id="IPR047201">
    <property type="entry name" value="ERI-1_3'hExo-like"/>
</dbReference>